<keyword evidence="4" id="KW-0539">Nucleus</keyword>
<dbReference type="InterPro" id="IPR009072">
    <property type="entry name" value="Histone-fold"/>
</dbReference>
<keyword evidence="8" id="KW-1185">Reference proteome</keyword>
<name>A0A9P0B357_BRAAE</name>
<dbReference type="CDD" id="cd06847">
    <property type="entry name" value="HFD_SUPT7L"/>
    <property type="match status" value="1"/>
</dbReference>
<evidence type="ECO:0000256" key="3">
    <source>
        <dbReference type="ARBA" id="ARBA00023163"/>
    </source>
</evidence>
<feature type="domain" description="Bromodomain associated" evidence="6">
    <location>
        <begin position="141"/>
        <end position="211"/>
    </location>
</feature>
<dbReference type="GO" id="GO:0005634">
    <property type="term" value="C:nucleus"/>
    <property type="evidence" value="ECO:0007669"/>
    <property type="project" value="UniProtKB-SubCell"/>
</dbReference>
<dbReference type="Pfam" id="PF07524">
    <property type="entry name" value="Bromo_TP"/>
    <property type="match status" value="1"/>
</dbReference>
<protein>
    <recommendedName>
        <fullName evidence="6">Bromodomain associated domain-containing protein</fullName>
    </recommendedName>
</protein>
<evidence type="ECO:0000256" key="2">
    <source>
        <dbReference type="ARBA" id="ARBA00023015"/>
    </source>
</evidence>
<dbReference type="PANTHER" id="PTHR28598">
    <property type="entry name" value="STAGA COMPLEX 65 SUBUNIT GAMMA"/>
    <property type="match status" value="1"/>
</dbReference>
<dbReference type="GO" id="GO:0003713">
    <property type="term" value="F:transcription coactivator activity"/>
    <property type="evidence" value="ECO:0007669"/>
    <property type="project" value="TreeGrafter"/>
</dbReference>
<dbReference type="Proteomes" id="UP001154078">
    <property type="component" value="Chromosome 3"/>
</dbReference>
<evidence type="ECO:0000256" key="4">
    <source>
        <dbReference type="ARBA" id="ARBA00023242"/>
    </source>
</evidence>
<proteinExistence type="predicted"/>
<comment type="subcellular location">
    <subcellularLocation>
        <location evidence="1">Nucleus</location>
    </subcellularLocation>
</comment>
<dbReference type="InterPro" id="IPR039460">
    <property type="entry name" value="SUPT7L/Spt7"/>
</dbReference>
<accession>A0A9P0B357</accession>
<reference evidence="7" key="1">
    <citation type="submission" date="2021-12" db="EMBL/GenBank/DDBJ databases">
        <authorList>
            <person name="King R."/>
        </authorList>
    </citation>
    <scope>NUCLEOTIDE SEQUENCE</scope>
</reference>
<keyword evidence="2" id="KW-0805">Transcription regulation</keyword>
<evidence type="ECO:0000313" key="7">
    <source>
        <dbReference type="EMBL" id="CAH0554089.1"/>
    </source>
</evidence>
<dbReference type="GO" id="GO:0000124">
    <property type="term" value="C:SAGA complex"/>
    <property type="evidence" value="ECO:0007669"/>
    <property type="project" value="InterPro"/>
</dbReference>
<dbReference type="PANTHER" id="PTHR28598:SF1">
    <property type="entry name" value="STAGA COMPLEX 65 SUBUNIT GAMMA"/>
    <property type="match status" value="1"/>
</dbReference>
<sequence>MSRQHWGEIKEENEDKEKQNKYVPDVMPDIERSMNNFSLNEFEDDYPAKNENIILAPMDPLMLYGISLHKYANDMIEMIRVAELATEVNLIPPEDAAPPIPPTPELKVTHQRNNLNYIEKEYTPFSRGEDVESPDLSETVVKQILQKCIVTIFAHVGFETTHKSVLDVLTDVLEEFLKKICLNLKNAAEDEETHGTTFPHAIERVLTQMGLGGVYGINDFYQCRVIKYIDVLRKRCIDLNDHYATLLVPQSPPSIDKLSKVVRVKVEEDDDVMEVENPELHFTAIDGECSTLESGYQLLNSLEAVSNLQSLADTEEDLSSSSPGVVPILSESEMAQLPFSKKKRFK</sequence>
<dbReference type="Gene3D" id="1.10.20.10">
    <property type="entry name" value="Histone, subunit A"/>
    <property type="match status" value="1"/>
</dbReference>
<gene>
    <name evidence="7" type="ORF">MELIAE_LOCUS5935</name>
</gene>
<dbReference type="InterPro" id="IPR006565">
    <property type="entry name" value="BTP"/>
</dbReference>
<feature type="compositionally biased region" description="Basic and acidic residues" evidence="5">
    <location>
        <begin position="1"/>
        <end position="20"/>
    </location>
</feature>
<dbReference type="OrthoDB" id="6021257at2759"/>
<evidence type="ECO:0000313" key="8">
    <source>
        <dbReference type="Proteomes" id="UP001154078"/>
    </source>
</evidence>
<evidence type="ECO:0000259" key="6">
    <source>
        <dbReference type="Pfam" id="PF07524"/>
    </source>
</evidence>
<organism evidence="7 8">
    <name type="scientific">Brassicogethes aeneus</name>
    <name type="common">Rape pollen beetle</name>
    <name type="synonym">Meligethes aeneus</name>
    <dbReference type="NCBI Taxonomy" id="1431903"/>
    <lineage>
        <taxon>Eukaryota</taxon>
        <taxon>Metazoa</taxon>
        <taxon>Ecdysozoa</taxon>
        <taxon>Arthropoda</taxon>
        <taxon>Hexapoda</taxon>
        <taxon>Insecta</taxon>
        <taxon>Pterygota</taxon>
        <taxon>Neoptera</taxon>
        <taxon>Endopterygota</taxon>
        <taxon>Coleoptera</taxon>
        <taxon>Polyphaga</taxon>
        <taxon>Cucujiformia</taxon>
        <taxon>Nitidulidae</taxon>
        <taxon>Meligethinae</taxon>
        <taxon>Brassicogethes</taxon>
    </lineage>
</organism>
<dbReference type="EMBL" id="OV121134">
    <property type="protein sequence ID" value="CAH0554089.1"/>
    <property type="molecule type" value="Genomic_DNA"/>
</dbReference>
<evidence type="ECO:0000256" key="1">
    <source>
        <dbReference type="ARBA" id="ARBA00004123"/>
    </source>
</evidence>
<dbReference type="GO" id="GO:0046982">
    <property type="term" value="F:protein heterodimerization activity"/>
    <property type="evidence" value="ECO:0007669"/>
    <property type="project" value="InterPro"/>
</dbReference>
<dbReference type="AlphaFoldDB" id="A0A9P0B357"/>
<keyword evidence="3" id="KW-0804">Transcription</keyword>
<feature type="region of interest" description="Disordered" evidence="5">
    <location>
        <begin position="1"/>
        <end position="21"/>
    </location>
</feature>
<evidence type="ECO:0000256" key="5">
    <source>
        <dbReference type="SAM" id="MobiDB-lite"/>
    </source>
</evidence>